<organism evidence="2 3">
    <name type="scientific">Salinibacillus kushneri</name>
    <dbReference type="NCBI Taxonomy" id="237682"/>
    <lineage>
        <taxon>Bacteria</taxon>
        <taxon>Bacillati</taxon>
        <taxon>Bacillota</taxon>
        <taxon>Bacilli</taxon>
        <taxon>Bacillales</taxon>
        <taxon>Bacillaceae</taxon>
        <taxon>Salinibacillus</taxon>
    </lineage>
</organism>
<dbReference type="CDD" id="cd00158">
    <property type="entry name" value="RHOD"/>
    <property type="match status" value="1"/>
</dbReference>
<dbReference type="Proteomes" id="UP000199095">
    <property type="component" value="Unassembled WGS sequence"/>
</dbReference>
<keyword evidence="3" id="KW-1185">Reference proteome</keyword>
<dbReference type="PROSITE" id="PS50206">
    <property type="entry name" value="RHODANESE_3"/>
    <property type="match status" value="1"/>
</dbReference>
<evidence type="ECO:0000313" key="3">
    <source>
        <dbReference type="Proteomes" id="UP000199095"/>
    </source>
</evidence>
<dbReference type="SUPFAM" id="SSF52821">
    <property type="entry name" value="Rhodanese/Cell cycle control phosphatase"/>
    <property type="match status" value="1"/>
</dbReference>
<dbReference type="EMBL" id="FOHJ01000001">
    <property type="protein sequence ID" value="SES68802.1"/>
    <property type="molecule type" value="Genomic_DNA"/>
</dbReference>
<evidence type="ECO:0000259" key="1">
    <source>
        <dbReference type="PROSITE" id="PS50206"/>
    </source>
</evidence>
<feature type="domain" description="Rhodanese" evidence="1">
    <location>
        <begin position="19"/>
        <end position="82"/>
    </location>
</feature>
<protein>
    <recommendedName>
        <fullName evidence="1">Rhodanese domain-containing protein</fullName>
    </recommendedName>
</protein>
<dbReference type="InterPro" id="IPR036873">
    <property type="entry name" value="Rhodanese-like_dom_sf"/>
</dbReference>
<dbReference type="InterPro" id="IPR001763">
    <property type="entry name" value="Rhodanese-like_dom"/>
</dbReference>
<gene>
    <name evidence="2" type="ORF">SAMN05421676_101178</name>
</gene>
<reference evidence="3" key="1">
    <citation type="submission" date="2016-10" db="EMBL/GenBank/DDBJ databases">
        <authorList>
            <person name="Varghese N."/>
            <person name="Submissions S."/>
        </authorList>
    </citation>
    <scope>NUCLEOTIDE SEQUENCE [LARGE SCALE GENOMIC DNA]</scope>
    <source>
        <strain evidence="3">CGMCC 1.3566</strain>
    </source>
</reference>
<dbReference type="AlphaFoldDB" id="A0A1H9YIJ3"/>
<dbReference type="InterPro" id="IPR050229">
    <property type="entry name" value="GlpE_sulfurtransferase"/>
</dbReference>
<dbReference type="PANTHER" id="PTHR43031:SF17">
    <property type="entry name" value="SULFURTRANSFERASE YTWF-RELATED"/>
    <property type="match status" value="1"/>
</dbReference>
<dbReference type="Gene3D" id="3.40.250.10">
    <property type="entry name" value="Rhodanese-like domain"/>
    <property type="match status" value="1"/>
</dbReference>
<sequence length="85" mass="9982">MPVKGVRHITSKEAKDKFKDNKVQFVDVRTQGEYRSNHRKPFRNIPLHTLKNRLGELQKDKEVVVIRQSGVRSMKAAKILKKTWL</sequence>
<name>A0A1H9YIJ3_9BACI</name>
<evidence type="ECO:0000313" key="2">
    <source>
        <dbReference type="EMBL" id="SES68802.1"/>
    </source>
</evidence>
<accession>A0A1H9YIJ3</accession>
<dbReference type="STRING" id="237682.SAMN05421676_101178"/>
<dbReference type="Pfam" id="PF00581">
    <property type="entry name" value="Rhodanese"/>
    <property type="match status" value="1"/>
</dbReference>
<proteinExistence type="predicted"/>
<dbReference type="PANTHER" id="PTHR43031">
    <property type="entry name" value="FAD-DEPENDENT OXIDOREDUCTASE"/>
    <property type="match status" value="1"/>
</dbReference>